<evidence type="ECO:0000313" key="2">
    <source>
        <dbReference type="Proteomes" id="UP000505302"/>
    </source>
</evidence>
<name>A0A6J4EEL8_9CAUD</name>
<protein>
    <submittedName>
        <fullName evidence="1">Uncharacterized protein</fullName>
    </submittedName>
</protein>
<organism evidence="1 2">
    <name type="scientific">Escherichia phage EK010</name>
    <dbReference type="NCBI Taxonomy" id="2742112"/>
    <lineage>
        <taxon>Viruses</taxon>
        <taxon>Duplodnaviria</taxon>
        <taxon>Heunggongvirae</taxon>
        <taxon>Uroviricota</taxon>
        <taxon>Caudoviricetes</taxon>
        <taxon>Mktvariviridae</taxon>
        <taxon>Gordonclarkvirinae</taxon>
        <taxon>Suseptimavirus</taxon>
        <taxon>Suseptimavirus EK010</taxon>
    </lineage>
</organism>
<dbReference type="EMBL" id="LC553734">
    <property type="protein sequence ID" value="BCG44928.1"/>
    <property type="molecule type" value="Genomic_DNA"/>
</dbReference>
<dbReference type="Proteomes" id="UP000505302">
    <property type="component" value="Segment"/>
</dbReference>
<sequence>MSKLAIKYLNQANDVLSPLGLSVGVPSQWMDNQQARTSFKNSVILACLIIDSAANALQCEDEQSMKENGFTDMQDAINCYIQANLDSWTQNDWPESCRDVNAVLSRLSAMVEAIQNKKKKDSKPSIASKIMKSVNLASYALVAAIGVSAIATNVQAKDSLSTGLQSFVSTFKNAPDMACRDVGSDGNDSFWKVHFNSVTVKDVRVTLTPLGEKSGVQSVINLKRADSDHDMVTYSLYQKIEKEKLQFVTNLVSYGDVSETVLATTAYNDGVAVYTTFINFANCEAIQ</sequence>
<reference evidence="1 2" key="1">
    <citation type="submission" date="2020-06" db="EMBL/GenBank/DDBJ databases">
        <title>Complete Genome Sequence of the phage EK010 isolated from swine sewage.</title>
        <authorList>
            <person name="Shahin K."/>
            <person name="Bao H."/>
            <person name="Soleimani-Delfan A."/>
            <person name="Wang R."/>
        </authorList>
    </citation>
    <scope>NUCLEOTIDE SEQUENCE [LARGE SCALE GENOMIC DNA]</scope>
</reference>
<keyword evidence="2" id="KW-1185">Reference proteome</keyword>
<dbReference type="KEGG" id="vg:77949318"/>
<proteinExistence type="predicted"/>
<evidence type="ECO:0000313" key="1">
    <source>
        <dbReference type="EMBL" id="BCG44928.1"/>
    </source>
</evidence>
<accession>A0A6J4EEL8</accession>
<dbReference type="GeneID" id="77949318"/>
<dbReference type="RefSeq" id="YP_010672912.1">
    <property type="nucleotide sequence ID" value="NC_070981.1"/>
</dbReference>